<organism evidence="6 7">
    <name type="scientific">Candidatus Sulfobium mesophilum</name>
    <dbReference type="NCBI Taxonomy" id="2016548"/>
    <lineage>
        <taxon>Bacteria</taxon>
        <taxon>Pseudomonadati</taxon>
        <taxon>Nitrospirota</taxon>
        <taxon>Nitrospiria</taxon>
        <taxon>Nitrospirales</taxon>
        <taxon>Nitrospiraceae</taxon>
        <taxon>Candidatus Sulfobium</taxon>
    </lineage>
</organism>
<dbReference type="SUPFAM" id="SSF53187">
    <property type="entry name" value="Zn-dependent exopeptidases"/>
    <property type="match status" value="1"/>
</dbReference>
<dbReference type="Pfam" id="PF11741">
    <property type="entry name" value="AMIN"/>
    <property type="match status" value="1"/>
</dbReference>
<evidence type="ECO:0000256" key="3">
    <source>
        <dbReference type="ARBA" id="ARBA00022801"/>
    </source>
</evidence>
<proteinExistence type="predicted"/>
<evidence type="ECO:0000313" key="6">
    <source>
        <dbReference type="EMBL" id="SPQ00223.1"/>
    </source>
</evidence>
<evidence type="ECO:0000259" key="5">
    <source>
        <dbReference type="SMART" id="SM00646"/>
    </source>
</evidence>
<evidence type="ECO:0000256" key="2">
    <source>
        <dbReference type="ARBA" id="ARBA00011901"/>
    </source>
</evidence>
<keyword evidence="4" id="KW-0175">Coiled coil</keyword>
<dbReference type="GO" id="GO:0008745">
    <property type="term" value="F:N-acetylmuramoyl-L-alanine amidase activity"/>
    <property type="evidence" value="ECO:0007669"/>
    <property type="project" value="UniProtKB-EC"/>
</dbReference>
<dbReference type="OrthoDB" id="9763643at2"/>
<evidence type="ECO:0000256" key="1">
    <source>
        <dbReference type="ARBA" id="ARBA00001561"/>
    </source>
</evidence>
<dbReference type="Gene3D" id="2.60.40.3500">
    <property type="match status" value="1"/>
</dbReference>
<dbReference type="Proteomes" id="UP000245125">
    <property type="component" value="Unassembled WGS sequence"/>
</dbReference>
<dbReference type="AlphaFoldDB" id="A0A2U3QFN1"/>
<feature type="domain" description="MurNAc-LAA" evidence="5">
    <location>
        <begin position="212"/>
        <end position="370"/>
    </location>
</feature>
<comment type="catalytic activity">
    <reaction evidence="1">
        <text>Hydrolyzes the link between N-acetylmuramoyl residues and L-amino acid residues in certain cell-wall glycopeptides.</text>
        <dbReference type="EC" id="3.5.1.28"/>
    </reaction>
</comment>
<dbReference type="PANTHER" id="PTHR30404:SF0">
    <property type="entry name" value="N-ACETYLMURAMOYL-L-ALANINE AMIDASE AMIC"/>
    <property type="match status" value="1"/>
</dbReference>
<dbReference type="GO" id="GO:0009253">
    <property type="term" value="P:peptidoglycan catabolic process"/>
    <property type="evidence" value="ECO:0007669"/>
    <property type="project" value="InterPro"/>
</dbReference>
<dbReference type="InterPro" id="IPR002508">
    <property type="entry name" value="MurNAc-LAA_cat"/>
</dbReference>
<evidence type="ECO:0000256" key="4">
    <source>
        <dbReference type="SAM" id="Coils"/>
    </source>
</evidence>
<dbReference type="EC" id="3.5.1.28" evidence="2"/>
<dbReference type="CDD" id="cd02696">
    <property type="entry name" value="MurNAc-LAA"/>
    <property type="match status" value="1"/>
</dbReference>
<feature type="coiled-coil region" evidence="4">
    <location>
        <begin position="253"/>
        <end position="294"/>
    </location>
</feature>
<dbReference type="EMBL" id="OUUY01000064">
    <property type="protein sequence ID" value="SPQ00223.1"/>
    <property type="molecule type" value="Genomic_DNA"/>
</dbReference>
<dbReference type="InterPro" id="IPR021731">
    <property type="entry name" value="AMIN_dom"/>
</dbReference>
<dbReference type="PANTHER" id="PTHR30404">
    <property type="entry name" value="N-ACETYLMURAMOYL-L-ALANINE AMIDASE"/>
    <property type="match status" value="1"/>
</dbReference>
<keyword evidence="7" id="KW-1185">Reference proteome</keyword>
<dbReference type="GO" id="GO:0030288">
    <property type="term" value="C:outer membrane-bounded periplasmic space"/>
    <property type="evidence" value="ECO:0007669"/>
    <property type="project" value="TreeGrafter"/>
</dbReference>
<gene>
    <name evidence="6" type="ORF">NBG4_20029</name>
</gene>
<evidence type="ECO:0000313" key="7">
    <source>
        <dbReference type="Proteomes" id="UP000245125"/>
    </source>
</evidence>
<dbReference type="SMART" id="SM00646">
    <property type="entry name" value="Ami_3"/>
    <property type="match status" value="1"/>
</dbReference>
<dbReference type="Gene3D" id="3.40.630.40">
    <property type="entry name" value="Zn-dependent exopeptidases"/>
    <property type="match status" value="1"/>
</dbReference>
<dbReference type="Pfam" id="PF01520">
    <property type="entry name" value="Amidase_3"/>
    <property type="match status" value="1"/>
</dbReference>
<reference evidence="7" key="1">
    <citation type="submission" date="2018-03" db="EMBL/GenBank/DDBJ databases">
        <authorList>
            <person name="Zecchin S."/>
        </authorList>
    </citation>
    <scope>NUCLEOTIDE SEQUENCE [LARGE SCALE GENOMIC DNA]</scope>
</reference>
<accession>A0A2U3QFN1</accession>
<dbReference type="InterPro" id="IPR050695">
    <property type="entry name" value="N-acetylmuramoyl_amidase_3"/>
</dbReference>
<dbReference type="FunFam" id="3.40.630.40:FF:000005">
    <property type="entry name" value="N-acetylmuramoyl-L-alanine amidase (AmiA)"/>
    <property type="match status" value="1"/>
</dbReference>
<name>A0A2U3QFN1_9BACT</name>
<protein>
    <recommendedName>
        <fullName evidence="2">N-acetylmuramoyl-L-alanine amidase</fullName>
        <ecNumber evidence="2">3.5.1.28</ecNumber>
    </recommendedName>
</protein>
<keyword evidence="3" id="KW-0378">Hydrolase</keyword>
<sequence length="393" mass="44309">MGAVPAEKRTALFLLAAIFFLFVPDIAQSSGPVDVTDISYWSYEDYTRVVVTLSDKAEYFKKRLANPDRLYFDIRGSNIKKEIRSNLPIGNGMLKSVRAAQFNENTVRVVLDLEKIKDYKVVALEDPVRIIIDVYGVSTQPIPSLKTLKKRIVLDPGHGGHDPGAIGPNKLCEKDVVLDIALKLKEILSEDPNLEVFLTRERDVFIPLVERTAIANSKNADLFVSVHANASPRKDARGIETYFLNWSDDVESMKVAARENQISLKKMKEMKNEMDFLDAELASLKRDHKRDESNRLANYIQMAMVGGLTDKYPRVVDLRVKWAMFYVLFGARMPSVLAEVSFISNPLEEKLLSKDNYRDDIAKSIASGITRYMSSLPGAQTVANVRKKLDSKD</sequence>